<evidence type="ECO:0008006" key="3">
    <source>
        <dbReference type="Google" id="ProtNLM"/>
    </source>
</evidence>
<name>A0AB39T1G8_9ACTN</name>
<evidence type="ECO:0000313" key="2">
    <source>
        <dbReference type="EMBL" id="XDQ72528.1"/>
    </source>
</evidence>
<gene>
    <name evidence="2" type="ORF">AB5J54_19385</name>
</gene>
<sequence>MTTPAEPSRRAVIALIALIVMAFAAFGAWRWWDRAQDGDFSADPELCRLVTPGTIHRLVPEAYGGREDAASCTWSAPREKGKYRANVHLFASRLNVELARNDLREERADGGPGWEKDTQEDLIGLGDEAFLRFRPPTPGKNITAQVVFRRSNMVISLAYARSDDDRQAARAGAIDAAREAAGLLRP</sequence>
<feature type="transmembrane region" description="Helical" evidence="1">
    <location>
        <begin position="12"/>
        <end position="32"/>
    </location>
</feature>
<protein>
    <recommendedName>
        <fullName evidence="3">DUF3558 domain-containing protein</fullName>
    </recommendedName>
</protein>
<accession>A0AB39T1G8</accession>
<reference evidence="2" key="1">
    <citation type="submission" date="2024-07" db="EMBL/GenBank/DDBJ databases">
        <authorList>
            <person name="Yu S.T."/>
        </authorList>
    </citation>
    <scope>NUCLEOTIDE SEQUENCE</scope>
    <source>
        <strain evidence="2">R44</strain>
    </source>
</reference>
<dbReference type="RefSeq" id="WP_369145167.1">
    <property type="nucleotide sequence ID" value="NZ_CP163444.1"/>
</dbReference>
<organism evidence="2">
    <name type="scientific">Streptomyces sp. R44</name>
    <dbReference type="NCBI Taxonomy" id="3238633"/>
    <lineage>
        <taxon>Bacteria</taxon>
        <taxon>Bacillati</taxon>
        <taxon>Actinomycetota</taxon>
        <taxon>Actinomycetes</taxon>
        <taxon>Kitasatosporales</taxon>
        <taxon>Streptomycetaceae</taxon>
        <taxon>Streptomyces</taxon>
    </lineage>
</organism>
<evidence type="ECO:0000256" key="1">
    <source>
        <dbReference type="SAM" id="Phobius"/>
    </source>
</evidence>
<proteinExistence type="predicted"/>
<dbReference type="EMBL" id="CP163444">
    <property type="protein sequence ID" value="XDQ72528.1"/>
    <property type="molecule type" value="Genomic_DNA"/>
</dbReference>
<keyword evidence="1" id="KW-0812">Transmembrane</keyword>
<keyword evidence="1" id="KW-1133">Transmembrane helix</keyword>
<keyword evidence="1" id="KW-0472">Membrane</keyword>
<dbReference type="AlphaFoldDB" id="A0AB39T1G8"/>